<dbReference type="NCBIfam" id="TIGR00976">
    <property type="entry name" value="CocE_NonD"/>
    <property type="match status" value="1"/>
</dbReference>
<evidence type="ECO:0000259" key="3">
    <source>
        <dbReference type="SMART" id="SM00939"/>
    </source>
</evidence>
<dbReference type="InterPro" id="IPR013736">
    <property type="entry name" value="Xaa-Pro_dipept_C"/>
</dbReference>
<evidence type="ECO:0000313" key="5">
    <source>
        <dbReference type="Proteomes" id="UP000608024"/>
    </source>
</evidence>
<dbReference type="EMBL" id="BNBT01000047">
    <property type="protein sequence ID" value="GHE63014.1"/>
    <property type="molecule type" value="Genomic_DNA"/>
</dbReference>
<evidence type="ECO:0000256" key="2">
    <source>
        <dbReference type="ARBA" id="ARBA00022801"/>
    </source>
</evidence>
<dbReference type="GO" id="GO:0052689">
    <property type="term" value="F:carboxylic ester hydrolase activity"/>
    <property type="evidence" value="ECO:0007669"/>
    <property type="project" value="UniProtKB-ARBA"/>
</dbReference>
<dbReference type="SMART" id="SM00939">
    <property type="entry name" value="PepX_C"/>
    <property type="match status" value="1"/>
</dbReference>
<name>A0A918ZNS7_9ACTN</name>
<gene>
    <name evidence="4" type="ORF">GCM10018785_34970</name>
</gene>
<keyword evidence="2" id="KW-0378">Hydrolase</keyword>
<feature type="domain" description="Xaa-Pro dipeptidyl-peptidase C-terminal" evidence="3">
    <location>
        <begin position="258"/>
        <end position="472"/>
    </location>
</feature>
<evidence type="ECO:0000313" key="4">
    <source>
        <dbReference type="EMBL" id="GHE63014.1"/>
    </source>
</evidence>
<dbReference type="Proteomes" id="UP000608024">
    <property type="component" value="Unassembled WGS sequence"/>
</dbReference>
<dbReference type="InterPro" id="IPR000383">
    <property type="entry name" value="Xaa-Pro-like_dom"/>
</dbReference>
<reference evidence="4" key="1">
    <citation type="journal article" date="2014" name="Int. J. Syst. Evol. Microbiol.">
        <title>Complete genome sequence of Corynebacterium casei LMG S-19264T (=DSM 44701T), isolated from a smear-ripened cheese.</title>
        <authorList>
            <consortium name="US DOE Joint Genome Institute (JGI-PGF)"/>
            <person name="Walter F."/>
            <person name="Albersmeier A."/>
            <person name="Kalinowski J."/>
            <person name="Ruckert C."/>
        </authorList>
    </citation>
    <scope>NUCLEOTIDE SEQUENCE</scope>
    <source>
        <strain evidence="4">JCM 4784</strain>
    </source>
</reference>
<dbReference type="InterPro" id="IPR005674">
    <property type="entry name" value="CocE/Ser_esterase"/>
</dbReference>
<dbReference type="InterPro" id="IPR029058">
    <property type="entry name" value="AB_hydrolase_fold"/>
</dbReference>
<organism evidence="4 5">
    <name type="scientific">Streptomyces longispororuber</name>
    <dbReference type="NCBI Taxonomy" id="68230"/>
    <lineage>
        <taxon>Bacteria</taxon>
        <taxon>Bacillati</taxon>
        <taxon>Actinomycetota</taxon>
        <taxon>Actinomycetes</taxon>
        <taxon>Kitasatosporales</taxon>
        <taxon>Streptomycetaceae</taxon>
        <taxon>Streptomyces</taxon>
    </lineage>
</organism>
<dbReference type="SUPFAM" id="SSF53474">
    <property type="entry name" value="alpha/beta-Hydrolases"/>
    <property type="match status" value="1"/>
</dbReference>
<dbReference type="RefSeq" id="WP_190136882.1">
    <property type="nucleotide sequence ID" value="NZ_BNBT01000047.1"/>
</dbReference>
<dbReference type="Gene3D" id="3.40.50.1820">
    <property type="entry name" value="alpha/beta hydrolase"/>
    <property type="match status" value="1"/>
</dbReference>
<evidence type="ECO:0000256" key="1">
    <source>
        <dbReference type="ARBA" id="ARBA00008645"/>
    </source>
</evidence>
<dbReference type="SUPFAM" id="SSF49785">
    <property type="entry name" value="Galactose-binding domain-like"/>
    <property type="match status" value="1"/>
</dbReference>
<comment type="similarity">
    <text evidence="1">Belongs to the AB hydrolase superfamily.</text>
</comment>
<dbReference type="InterPro" id="IPR050261">
    <property type="entry name" value="FrsA_esterase"/>
</dbReference>
<dbReference type="PANTHER" id="PTHR22946">
    <property type="entry name" value="DIENELACTONE HYDROLASE DOMAIN-CONTAINING PROTEIN-RELATED"/>
    <property type="match status" value="1"/>
</dbReference>
<dbReference type="AlphaFoldDB" id="A0A918ZNS7"/>
<dbReference type="InterPro" id="IPR008979">
    <property type="entry name" value="Galactose-bd-like_sf"/>
</dbReference>
<reference evidence="4" key="2">
    <citation type="submission" date="2020-09" db="EMBL/GenBank/DDBJ databases">
        <authorList>
            <person name="Sun Q."/>
            <person name="Ohkuma M."/>
        </authorList>
    </citation>
    <scope>NUCLEOTIDE SEQUENCE</scope>
    <source>
        <strain evidence="4">JCM 4784</strain>
    </source>
</reference>
<dbReference type="GO" id="GO:0008239">
    <property type="term" value="F:dipeptidyl-peptidase activity"/>
    <property type="evidence" value="ECO:0007669"/>
    <property type="project" value="InterPro"/>
</dbReference>
<comment type="caution">
    <text evidence="4">The sequence shown here is derived from an EMBL/GenBank/DDBJ whole genome shotgun (WGS) entry which is preliminary data.</text>
</comment>
<proteinExistence type="inferred from homology"/>
<sequence>MRDGTRIAATVHTPAGAGPHPLIVVPGAWWTMPQDVLLDEKKELARAGYVVVSYDPRGLRSSGGEIDMAGPSDQADASEMITWALGHTPADERRVGLYSSSYGAAVALNTAARDPRVAAVASLCPWTDLFDSFVRNGTNAGTIATYQAVLGALNGRMSAQTRQAFARLTSKRDTAGVRVWARQRSPRTFTAGLNARRTPVFMAGEWDDPLVPAGQTGRFLDQLTGPRQLRMNPGGHGDSSSREAALLQPNAAIREHARHWLDRFLLGRLNGADRHAPLLVRPRNGDRVESYPSWSAMERSPSHVPLRAQRNSGRDDVRLLTGLHSPADSGAFPVAGLADSAGLAPTTVLPLLDSPLAAVWRSEPLERPWRLRGSPVVRSRLTSTAPEGTFVSYLYDVDPLGVARLISHAPYSFRGATPGTRFAAEVAMPAAAWNVPPGHRLALVLDGSDHRYTGVGPIASTLTFSAADTRLSTPLRPA</sequence>
<dbReference type="Gene3D" id="2.60.120.260">
    <property type="entry name" value="Galactose-binding domain-like"/>
    <property type="match status" value="1"/>
</dbReference>
<dbReference type="Pfam" id="PF02129">
    <property type="entry name" value="Peptidase_S15"/>
    <property type="match status" value="1"/>
</dbReference>
<protein>
    <recommendedName>
        <fullName evidence="3">Xaa-Pro dipeptidyl-peptidase C-terminal domain-containing protein</fullName>
    </recommendedName>
</protein>
<accession>A0A918ZNS7</accession>
<keyword evidence="5" id="KW-1185">Reference proteome</keyword>
<dbReference type="PANTHER" id="PTHR22946:SF9">
    <property type="entry name" value="POLYKETIDE TRANSFERASE AF380"/>
    <property type="match status" value="1"/>
</dbReference>
<dbReference type="Pfam" id="PF08530">
    <property type="entry name" value="PepX_C"/>
    <property type="match status" value="1"/>
</dbReference>